<evidence type="ECO:0000313" key="1">
    <source>
        <dbReference type="EMBL" id="KAL2715224.1"/>
    </source>
</evidence>
<proteinExistence type="predicted"/>
<dbReference type="Proteomes" id="UP001607302">
    <property type="component" value="Unassembled WGS sequence"/>
</dbReference>
<organism evidence="1 2">
    <name type="scientific">Vespula squamosa</name>
    <name type="common">Southern yellow jacket</name>
    <name type="synonym">Wasp</name>
    <dbReference type="NCBI Taxonomy" id="30214"/>
    <lineage>
        <taxon>Eukaryota</taxon>
        <taxon>Metazoa</taxon>
        <taxon>Ecdysozoa</taxon>
        <taxon>Arthropoda</taxon>
        <taxon>Hexapoda</taxon>
        <taxon>Insecta</taxon>
        <taxon>Pterygota</taxon>
        <taxon>Neoptera</taxon>
        <taxon>Endopterygota</taxon>
        <taxon>Hymenoptera</taxon>
        <taxon>Apocrita</taxon>
        <taxon>Aculeata</taxon>
        <taxon>Vespoidea</taxon>
        <taxon>Vespidae</taxon>
        <taxon>Vespinae</taxon>
        <taxon>Vespula</taxon>
    </lineage>
</organism>
<name>A0ABD2A3M9_VESSQ</name>
<sequence>AKFVLALCSRQDNNKVGPLTDFDIKFEFYTGDTTGRVSRFLKLTVWMFELSVSGVSPISSLLRSLKLPKRKDISERVRGFSDAATVSSPKDHFVNDGFRFLHGCLRNLSTRRKDIRSYVGWHKRWCSRARLSPSLVPTYSTYSRECFRDTHVSIVSAVGFNLKSRCICRESTTGRAQVVIEALRRCDNSAKYKSVPEYAVMLGIAILAFETCVVKWRSPGCFDFLIVVIVKSRVTLMGPQMQLPPRGGTWVGNTCDISISKSKLYNASTTGRMAAYFDAFPKFNLI</sequence>
<accession>A0ABD2A3M9</accession>
<feature type="non-terminal residue" evidence="1">
    <location>
        <position position="1"/>
    </location>
</feature>
<dbReference type="AlphaFoldDB" id="A0ABD2A3M9"/>
<reference evidence="1 2" key="1">
    <citation type="journal article" date="2024" name="Ann. Entomol. Soc. Am.">
        <title>Genomic analyses of the southern and eastern yellowjacket wasps (Hymenoptera: Vespidae) reveal evolutionary signatures of social life.</title>
        <authorList>
            <person name="Catto M.A."/>
            <person name="Caine P.B."/>
            <person name="Orr S.E."/>
            <person name="Hunt B.G."/>
            <person name="Goodisman M.A.D."/>
        </authorList>
    </citation>
    <scope>NUCLEOTIDE SEQUENCE [LARGE SCALE GENOMIC DNA]</scope>
    <source>
        <strain evidence="1">233</strain>
        <tissue evidence="1">Head and thorax</tissue>
    </source>
</reference>
<keyword evidence="2" id="KW-1185">Reference proteome</keyword>
<evidence type="ECO:0000313" key="2">
    <source>
        <dbReference type="Proteomes" id="UP001607302"/>
    </source>
</evidence>
<comment type="caution">
    <text evidence="1">The sequence shown here is derived from an EMBL/GenBank/DDBJ whole genome shotgun (WGS) entry which is preliminary data.</text>
</comment>
<protein>
    <submittedName>
        <fullName evidence="1">Uncharacterized protein</fullName>
    </submittedName>
</protein>
<gene>
    <name evidence="1" type="ORF">V1478_014922</name>
</gene>
<dbReference type="EMBL" id="JAUDFV010000155">
    <property type="protein sequence ID" value="KAL2715224.1"/>
    <property type="molecule type" value="Genomic_DNA"/>
</dbReference>